<keyword evidence="1" id="KW-0472">Membrane</keyword>
<keyword evidence="1" id="KW-0812">Transmembrane</keyword>
<organism evidence="2 3">
    <name type="scientific">Methanospirillum stamsii</name>
    <dbReference type="NCBI Taxonomy" id="1277351"/>
    <lineage>
        <taxon>Archaea</taxon>
        <taxon>Methanobacteriati</taxon>
        <taxon>Methanobacteriota</taxon>
        <taxon>Stenosarchaea group</taxon>
        <taxon>Methanomicrobia</taxon>
        <taxon>Methanomicrobiales</taxon>
        <taxon>Methanospirillaceae</taxon>
        <taxon>Methanospirillum</taxon>
    </lineage>
</organism>
<dbReference type="InterPro" id="IPR005325">
    <property type="entry name" value="DUF308_memb"/>
</dbReference>
<feature type="transmembrane region" description="Helical" evidence="1">
    <location>
        <begin position="120"/>
        <end position="141"/>
    </location>
</feature>
<feature type="transmembrane region" description="Helical" evidence="1">
    <location>
        <begin position="64"/>
        <end position="82"/>
    </location>
</feature>
<comment type="caution">
    <text evidence="2">The sequence shown here is derived from an EMBL/GenBank/DDBJ whole genome shotgun (WGS) entry which is preliminary data.</text>
</comment>
<protein>
    <recommendedName>
        <fullName evidence="4">DUF308 domain-containing protein</fullName>
    </recommendedName>
</protein>
<dbReference type="Proteomes" id="UP000245934">
    <property type="component" value="Unassembled WGS sequence"/>
</dbReference>
<dbReference type="RefSeq" id="WP_109940816.1">
    <property type="nucleotide sequence ID" value="NZ_CP176366.1"/>
</dbReference>
<keyword evidence="1" id="KW-1133">Transmembrane helix</keyword>
<dbReference type="OrthoDB" id="117863at2157"/>
<dbReference type="PANTHER" id="PTHR34989:SF1">
    <property type="entry name" value="PROTEIN HDED"/>
    <property type="match status" value="1"/>
</dbReference>
<dbReference type="Pfam" id="PF03729">
    <property type="entry name" value="DUF308"/>
    <property type="match status" value="1"/>
</dbReference>
<feature type="transmembrane region" description="Helical" evidence="1">
    <location>
        <begin position="36"/>
        <end position="57"/>
    </location>
</feature>
<evidence type="ECO:0008006" key="4">
    <source>
        <dbReference type="Google" id="ProtNLM"/>
    </source>
</evidence>
<evidence type="ECO:0000313" key="2">
    <source>
        <dbReference type="EMBL" id="PWR73405.1"/>
    </source>
</evidence>
<feature type="transmembrane region" description="Helical" evidence="1">
    <location>
        <begin position="12"/>
        <end position="30"/>
    </location>
</feature>
<reference evidence="2 3" key="1">
    <citation type="submission" date="2018-05" db="EMBL/GenBank/DDBJ databases">
        <title>Draft genome of Methanospirillum stamsii Pt1.</title>
        <authorList>
            <person name="Dueholm M.S."/>
            <person name="Nielsen P.H."/>
            <person name="Bakmann L.F."/>
            <person name="Otzen D.E."/>
        </authorList>
    </citation>
    <scope>NUCLEOTIDE SEQUENCE [LARGE SCALE GENOMIC DNA]</scope>
    <source>
        <strain evidence="2 3">Pt1</strain>
    </source>
</reference>
<dbReference type="GO" id="GO:0005886">
    <property type="term" value="C:plasma membrane"/>
    <property type="evidence" value="ECO:0007669"/>
    <property type="project" value="TreeGrafter"/>
</dbReference>
<feature type="transmembrane region" description="Helical" evidence="1">
    <location>
        <begin position="147"/>
        <end position="171"/>
    </location>
</feature>
<name>A0A2V2N4G2_9EURY</name>
<dbReference type="GeneID" id="97608897"/>
<keyword evidence="3" id="KW-1185">Reference proteome</keyword>
<proteinExistence type="predicted"/>
<dbReference type="InterPro" id="IPR052712">
    <property type="entry name" value="Acid_resist_chaperone_HdeD"/>
</dbReference>
<sequence length="206" mass="22195">MEPEILTKGSLLARGIFAVIVGILCFTIPLAMEAVIAYIVGIFLLMISLMTGGMSLSSEQPGRWPVLILSIIGVIIAILTFISPFSMIVAMTILIAAWAIITGITELFIAFSLKELPFRALLGVNGFIGVLFGILIGFAPIPTAGSLILIVLLGLYCLVFGIISIIASLIMKKGDFVVACKNEYPSFLNLSIPNLIWHQNLGYEPH</sequence>
<evidence type="ECO:0000256" key="1">
    <source>
        <dbReference type="SAM" id="Phobius"/>
    </source>
</evidence>
<accession>A0A2V2N4G2</accession>
<evidence type="ECO:0000313" key="3">
    <source>
        <dbReference type="Proteomes" id="UP000245934"/>
    </source>
</evidence>
<feature type="transmembrane region" description="Helical" evidence="1">
    <location>
        <begin position="88"/>
        <end position="113"/>
    </location>
</feature>
<gene>
    <name evidence="2" type="ORF">DLD82_09120</name>
</gene>
<dbReference type="EMBL" id="QGMZ01000018">
    <property type="protein sequence ID" value="PWR73405.1"/>
    <property type="molecule type" value="Genomic_DNA"/>
</dbReference>
<dbReference type="PANTHER" id="PTHR34989">
    <property type="entry name" value="PROTEIN HDED"/>
    <property type="match status" value="1"/>
</dbReference>
<dbReference type="AlphaFoldDB" id="A0A2V2N4G2"/>